<dbReference type="EMBL" id="SZYD01000015">
    <property type="protein sequence ID" value="KAD3641611.1"/>
    <property type="molecule type" value="Genomic_DNA"/>
</dbReference>
<dbReference type="InterPro" id="IPR045012">
    <property type="entry name" value="NLP"/>
</dbReference>
<dbReference type="GO" id="GO:0003700">
    <property type="term" value="F:DNA-binding transcription factor activity"/>
    <property type="evidence" value="ECO:0007669"/>
    <property type="project" value="InterPro"/>
</dbReference>
<keyword evidence="3" id="KW-1185">Reference proteome</keyword>
<accession>A0A5N6MMQ3</accession>
<feature type="domain" description="PB1" evidence="1">
    <location>
        <begin position="705"/>
        <end position="785"/>
    </location>
</feature>
<dbReference type="AlphaFoldDB" id="A0A5N6MMQ3"/>
<dbReference type="PROSITE" id="PS51745">
    <property type="entry name" value="PB1"/>
    <property type="match status" value="1"/>
</dbReference>
<dbReference type="OrthoDB" id="1705509at2759"/>
<dbReference type="PANTHER" id="PTHR32002:SF35">
    <property type="entry name" value="PROTEIN NLP6"/>
    <property type="match status" value="1"/>
</dbReference>
<dbReference type="InterPro" id="IPR000270">
    <property type="entry name" value="PB1_dom"/>
</dbReference>
<dbReference type="SUPFAM" id="SSF54277">
    <property type="entry name" value="CAD &amp; PB1 domains"/>
    <property type="match status" value="1"/>
</dbReference>
<dbReference type="InterPro" id="IPR055081">
    <property type="entry name" value="NLP1-9_GAF"/>
</dbReference>
<evidence type="ECO:0000259" key="1">
    <source>
        <dbReference type="PROSITE" id="PS51745"/>
    </source>
</evidence>
<dbReference type="InterPro" id="IPR053793">
    <property type="entry name" value="PB1-like"/>
</dbReference>
<comment type="caution">
    <text evidence="2">The sequence shown here is derived from an EMBL/GenBank/DDBJ whole genome shotgun (WGS) entry which is preliminary data.</text>
</comment>
<evidence type="ECO:0000313" key="2">
    <source>
        <dbReference type="EMBL" id="KAD3641611.1"/>
    </source>
</evidence>
<dbReference type="SMART" id="SM00666">
    <property type="entry name" value="PB1"/>
    <property type="match status" value="1"/>
</dbReference>
<proteinExistence type="predicted"/>
<dbReference type="Gene3D" id="3.10.20.90">
    <property type="entry name" value="Phosphatidylinositol 3-kinase Catalytic Subunit, Chain A, domain 1"/>
    <property type="match status" value="1"/>
</dbReference>
<dbReference type="PANTHER" id="PTHR32002">
    <property type="entry name" value="PROTEIN NLP8"/>
    <property type="match status" value="1"/>
</dbReference>
<name>A0A5N6MMQ3_9ASTR</name>
<organism evidence="2 3">
    <name type="scientific">Mikania micrantha</name>
    <name type="common">bitter vine</name>
    <dbReference type="NCBI Taxonomy" id="192012"/>
    <lineage>
        <taxon>Eukaryota</taxon>
        <taxon>Viridiplantae</taxon>
        <taxon>Streptophyta</taxon>
        <taxon>Embryophyta</taxon>
        <taxon>Tracheophyta</taxon>
        <taxon>Spermatophyta</taxon>
        <taxon>Magnoliopsida</taxon>
        <taxon>eudicotyledons</taxon>
        <taxon>Gunneridae</taxon>
        <taxon>Pentapetalae</taxon>
        <taxon>asterids</taxon>
        <taxon>campanulids</taxon>
        <taxon>Asterales</taxon>
        <taxon>Asteraceae</taxon>
        <taxon>Asteroideae</taxon>
        <taxon>Heliantheae alliance</taxon>
        <taxon>Eupatorieae</taxon>
        <taxon>Mikania</taxon>
    </lineage>
</organism>
<dbReference type="Pfam" id="PF00564">
    <property type="entry name" value="PB1"/>
    <property type="match status" value="1"/>
</dbReference>
<dbReference type="Proteomes" id="UP000326396">
    <property type="component" value="Linkage Group LG5"/>
</dbReference>
<dbReference type="Pfam" id="PF22922">
    <property type="entry name" value="GAF_NLP"/>
    <property type="match status" value="1"/>
</dbReference>
<reference evidence="2 3" key="1">
    <citation type="submission" date="2019-05" db="EMBL/GenBank/DDBJ databases">
        <title>Mikania micrantha, genome provides insights into the molecular mechanism of rapid growth.</title>
        <authorList>
            <person name="Liu B."/>
        </authorList>
    </citation>
    <scope>NUCLEOTIDE SEQUENCE [LARGE SCALE GENOMIC DNA]</scope>
    <source>
        <strain evidence="2">NLD-2019</strain>
        <tissue evidence="2">Leaf</tissue>
    </source>
</reference>
<gene>
    <name evidence="2" type="ORF">E3N88_30835</name>
</gene>
<protein>
    <recommendedName>
        <fullName evidence="1">PB1 domain-containing protein</fullName>
    </recommendedName>
</protein>
<evidence type="ECO:0000313" key="3">
    <source>
        <dbReference type="Proteomes" id="UP000326396"/>
    </source>
</evidence>
<sequence length="787" mass="89911">MLRRENSLEPPALAFSGESRYLTPLWVKGNKNLSDSTITDLELEAHRIDSPHQKIQDRITAALKLLTFREKHVLVQFWWPREVGKRQSLTTLYQPFGLGVIDDRLWLYRQDSERHFIVVDEDNEEDYRSPAAGVFRRGLPEWTSDIDCYTPQHFPQQECAISCNLHGYLGLPVFDSSTRLCVGVLELLTSARYTSYAYEVQRIHDALETVDLTTQQAFDSPILNVPNERRRKDFSKIHTILKTLCDIHALPLAQTWAVSQHCCFVSHERAIVKSCSSFGTRCIGKVCMSRNALPFHIQDMRKWPFFKASREQHLDRSCGLVGRALLSRGSSFCGDVTKLSEEEYPLVHNARMHKLTSCFAIFLHSVEADDDYVLEFFLPPDIKESRHVLNLIQTLKQNIQIASGFELGDSSYIQVVEPPMEVGVPLHINPDTIQISSPKTTVNNIFVMGASGAVSMVENAATTDSASVTNQRPSKQKYPDKFTDIITDTKNLNRDDVTRHGFNVLGTTKNDNMISYPNVSGQKTSNNVIDAGEQSNRLKQVNETTLNHDLTSWPSPKHSKNTTHISNLKLSQKSSLKKTLQQSSNKRFGLFFVVFLMVRVKRWSCLSRSHGFSGKWWSCGRHSQLPFRSNIIYQITLLIMQLKRWRNRSSKRNARHNIDHPAMSECTAKPTYTEDMINIYSHVEESNLVHASPKQTLTNISDTKNVTVKATFRDDMIKFKFPTSSGLLELEHEVARRIKLKSKRICLKYMDEEKDLILLACDADLDNLLRHTANDSTIKLLIQMADY</sequence>